<sequence length="298" mass="32195">MDKAPDAYRTISEVADDLDLPQHVLRFWETRFSQIKPLKRGGGRRYYRPDDIDLLRGIRHLLYGEGYTIRGVQRIIKESGIKAIQALGRGEGAVPRAKPGGPDIIDPETGDDGALDLGPDDDELPNMAAAPQAAPAVAPRQEPPPLSAHVDDAHHSTRRQEPTMQPAVQPALMQPSAQPARTAMFREPPVDLGSAEPPPRPSIQTYPVPANPVADIARPPLVASPSAEAYRPPAPMPAPNPAPMPSVAPAPVRYAEPLPSAARGSAAALAADHIRRLQAALYELSECRRRLDQAFEAR</sequence>
<name>A0A4D7QQK7_9HYPH</name>
<organism evidence="4 5">
    <name type="scientific">Phreatobacter aquaticus</name>
    <dbReference type="NCBI Taxonomy" id="2570229"/>
    <lineage>
        <taxon>Bacteria</taxon>
        <taxon>Pseudomonadati</taxon>
        <taxon>Pseudomonadota</taxon>
        <taxon>Alphaproteobacteria</taxon>
        <taxon>Hyphomicrobiales</taxon>
        <taxon>Phreatobacteraceae</taxon>
        <taxon>Phreatobacter</taxon>
    </lineage>
</organism>
<dbReference type="OrthoDB" id="9810140at2"/>
<keyword evidence="1" id="KW-0238">DNA-binding</keyword>
<dbReference type="KEGG" id="paqt:E8L99_16125"/>
<evidence type="ECO:0000256" key="1">
    <source>
        <dbReference type="ARBA" id="ARBA00023125"/>
    </source>
</evidence>
<dbReference type="SMART" id="SM00422">
    <property type="entry name" value="HTH_MERR"/>
    <property type="match status" value="1"/>
</dbReference>
<feature type="compositionally biased region" description="Low complexity" evidence="2">
    <location>
        <begin position="125"/>
        <end position="140"/>
    </location>
</feature>
<dbReference type="PROSITE" id="PS50937">
    <property type="entry name" value="HTH_MERR_2"/>
    <property type="match status" value="1"/>
</dbReference>
<accession>A0A4D7QQK7</accession>
<gene>
    <name evidence="4" type="ORF">E8L99_16125</name>
</gene>
<dbReference type="EMBL" id="CP039865">
    <property type="protein sequence ID" value="QCK87177.1"/>
    <property type="molecule type" value="Genomic_DNA"/>
</dbReference>
<dbReference type="Gene3D" id="1.10.1660.10">
    <property type="match status" value="1"/>
</dbReference>
<keyword evidence="5" id="KW-1185">Reference proteome</keyword>
<feature type="compositionally biased region" description="Acidic residues" evidence="2">
    <location>
        <begin position="105"/>
        <end position="124"/>
    </location>
</feature>
<feature type="region of interest" description="Disordered" evidence="2">
    <location>
        <begin position="191"/>
        <end position="211"/>
    </location>
</feature>
<feature type="compositionally biased region" description="Basic and acidic residues" evidence="2">
    <location>
        <begin position="149"/>
        <end position="161"/>
    </location>
</feature>
<dbReference type="Proteomes" id="UP000298588">
    <property type="component" value="Chromosome"/>
</dbReference>
<proteinExistence type="predicted"/>
<dbReference type="InterPro" id="IPR047057">
    <property type="entry name" value="MerR_fam"/>
</dbReference>
<dbReference type="Pfam" id="PF13411">
    <property type="entry name" value="MerR_1"/>
    <property type="match status" value="1"/>
</dbReference>
<feature type="compositionally biased region" description="Pro residues" evidence="2">
    <location>
        <begin position="232"/>
        <end position="248"/>
    </location>
</feature>
<protein>
    <submittedName>
        <fullName evidence="4">MerR family transcriptional regulator</fullName>
    </submittedName>
</protein>
<reference evidence="4 5" key="1">
    <citation type="submission" date="2019-04" db="EMBL/GenBank/DDBJ databases">
        <title>Phreatobacter aquaticus sp. nov.</title>
        <authorList>
            <person name="Choi A."/>
            <person name="Baek K."/>
        </authorList>
    </citation>
    <scope>NUCLEOTIDE SEQUENCE [LARGE SCALE GENOMIC DNA]</scope>
    <source>
        <strain evidence="4 5">NMCR1094</strain>
    </source>
</reference>
<dbReference type="InterPro" id="IPR000551">
    <property type="entry name" value="MerR-type_HTH_dom"/>
</dbReference>
<dbReference type="SUPFAM" id="SSF46955">
    <property type="entry name" value="Putative DNA-binding domain"/>
    <property type="match status" value="1"/>
</dbReference>
<dbReference type="AlphaFoldDB" id="A0A4D7QQK7"/>
<dbReference type="GO" id="GO:0003700">
    <property type="term" value="F:DNA-binding transcription factor activity"/>
    <property type="evidence" value="ECO:0007669"/>
    <property type="project" value="InterPro"/>
</dbReference>
<dbReference type="PANTHER" id="PTHR30204:SF15">
    <property type="entry name" value="BLL5018 PROTEIN"/>
    <property type="match status" value="1"/>
</dbReference>
<dbReference type="InterPro" id="IPR009061">
    <property type="entry name" value="DNA-bd_dom_put_sf"/>
</dbReference>
<feature type="region of interest" description="Disordered" evidence="2">
    <location>
        <begin position="225"/>
        <end position="251"/>
    </location>
</feature>
<feature type="domain" description="HTH merR-type" evidence="3">
    <location>
        <begin position="10"/>
        <end position="78"/>
    </location>
</feature>
<dbReference type="GO" id="GO:0003677">
    <property type="term" value="F:DNA binding"/>
    <property type="evidence" value="ECO:0007669"/>
    <property type="project" value="UniProtKB-KW"/>
</dbReference>
<evidence type="ECO:0000313" key="5">
    <source>
        <dbReference type="Proteomes" id="UP000298588"/>
    </source>
</evidence>
<dbReference type="CDD" id="cd04765">
    <property type="entry name" value="HTH_MlrA-like_sg2"/>
    <property type="match status" value="1"/>
</dbReference>
<evidence type="ECO:0000256" key="2">
    <source>
        <dbReference type="SAM" id="MobiDB-lite"/>
    </source>
</evidence>
<dbReference type="PANTHER" id="PTHR30204">
    <property type="entry name" value="REDOX-CYCLING DRUG-SENSING TRANSCRIPTIONAL ACTIVATOR SOXR"/>
    <property type="match status" value="1"/>
</dbReference>
<evidence type="ECO:0000259" key="3">
    <source>
        <dbReference type="PROSITE" id="PS50937"/>
    </source>
</evidence>
<evidence type="ECO:0000313" key="4">
    <source>
        <dbReference type="EMBL" id="QCK87177.1"/>
    </source>
</evidence>
<feature type="region of interest" description="Disordered" evidence="2">
    <location>
        <begin position="92"/>
        <end position="172"/>
    </location>
</feature>